<dbReference type="Pfam" id="PF04264">
    <property type="entry name" value="YceI"/>
    <property type="match status" value="1"/>
</dbReference>
<proteinExistence type="predicted"/>
<evidence type="ECO:0000313" key="4">
    <source>
        <dbReference type="Proteomes" id="UP000035514"/>
    </source>
</evidence>
<evidence type="ECO:0000313" key="3">
    <source>
        <dbReference type="EMBL" id="KLE00439.1"/>
    </source>
</evidence>
<dbReference type="SMART" id="SM00867">
    <property type="entry name" value="YceI"/>
    <property type="match status" value="1"/>
</dbReference>
<dbReference type="RefSeq" id="WP_046996631.1">
    <property type="nucleotide sequence ID" value="NZ_JAIQ01000084.1"/>
</dbReference>
<dbReference type="PANTHER" id="PTHR34406:SF1">
    <property type="entry name" value="PROTEIN YCEI"/>
    <property type="match status" value="1"/>
</dbReference>
<dbReference type="Proteomes" id="UP000035514">
    <property type="component" value="Unassembled WGS sequence"/>
</dbReference>
<evidence type="ECO:0000256" key="1">
    <source>
        <dbReference type="SAM" id="SignalP"/>
    </source>
</evidence>
<dbReference type="PANTHER" id="PTHR34406">
    <property type="entry name" value="PROTEIN YCEI"/>
    <property type="match status" value="1"/>
</dbReference>
<keyword evidence="1" id="KW-0732">Signal</keyword>
<accession>A0A0G9K1L7</accession>
<reference evidence="3 4" key="1">
    <citation type="submission" date="2014-01" db="EMBL/GenBank/DDBJ databases">
        <title>Development of a Comparative Genomic Fingerprinting Assay for High Resolution Genotyping of Arcobacter butzleri.</title>
        <authorList>
            <person name="Webb A.L."/>
            <person name="Inglis G.D."/>
            <person name="Kruczkiewicz P."/>
            <person name="Selinger L.B."/>
            <person name="Taboada E.N."/>
        </authorList>
    </citation>
    <scope>NUCLEOTIDE SEQUENCE [LARGE SCALE GENOMIC DNA]</scope>
    <source>
        <strain evidence="3 4">L348</strain>
    </source>
</reference>
<dbReference type="AlphaFoldDB" id="A0A0G9K1L7"/>
<dbReference type="SUPFAM" id="SSF101874">
    <property type="entry name" value="YceI-like"/>
    <property type="match status" value="1"/>
</dbReference>
<feature type="chain" id="PRO_5002578391" description="Lipid/polyisoprenoid-binding YceI-like domain-containing protein" evidence="1">
    <location>
        <begin position="20"/>
        <end position="174"/>
    </location>
</feature>
<dbReference type="InterPro" id="IPR007372">
    <property type="entry name" value="Lipid/polyisoprenoid-bd_YceI"/>
</dbReference>
<name>A0A0G9K1L7_9BACT</name>
<dbReference type="InterPro" id="IPR036761">
    <property type="entry name" value="TTHA0802/YceI-like_sf"/>
</dbReference>
<gene>
    <name evidence="3" type="ORF">AA20_05640</name>
</gene>
<organism evidence="3 4">
    <name type="scientific">Aliarcobacter butzleri L348</name>
    <dbReference type="NCBI Taxonomy" id="1447256"/>
    <lineage>
        <taxon>Bacteria</taxon>
        <taxon>Pseudomonadati</taxon>
        <taxon>Campylobacterota</taxon>
        <taxon>Epsilonproteobacteria</taxon>
        <taxon>Campylobacterales</taxon>
        <taxon>Arcobacteraceae</taxon>
        <taxon>Aliarcobacter</taxon>
    </lineage>
</organism>
<protein>
    <recommendedName>
        <fullName evidence="2">Lipid/polyisoprenoid-binding YceI-like domain-containing protein</fullName>
    </recommendedName>
</protein>
<comment type="caution">
    <text evidence="3">The sequence shown here is derived from an EMBL/GenBank/DDBJ whole genome shotgun (WGS) entry which is preliminary data.</text>
</comment>
<sequence>MFKKIVLLIVLSFSLYANNLSVVTGEIKGHTEVFGDSEINPTTKEVKANLTVENSLESIKGQIFFDTLSLVSEKKDRDAHMYELLNEPKFKTISFDIKNIVKNGINYDINGVLVLNGVSKDITVKSNITEQNNQILFDGGFSLNLTDFNLEPPTMFFLTVRNQIDVTYKIDFKR</sequence>
<dbReference type="PATRIC" id="fig|1447256.3.peg.1097"/>
<feature type="domain" description="Lipid/polyisoprenoid-binding YceI-like" evidence="2">
    <location>
        <begin position="19"/>
        <end position="173"/>
    </location>
</feature>
<feature type="signal peptide" evidence="1">
    <location>
        <begin position="1"/>
        <end position="19"/>
    </location>
</feature>
<evidence type="ECO:0000259" key="2">
    <source>
        <dbReference type="SMART" id="SM00867"/>
    </source>
</evidence>
<dbReference type="EMBL" id="JAIQ01000084">
    <property type="protein sequence ID" value="KLE00439.1"/>
    <property type="molecule type" value="Genomic_DNA"/>
</dbReference>
<dbReference type="Gene3D" id="2.40.128.110">
    <property type="entry name" value="Lipid/polyisoprenoid-binding, YceI-like"/>
    <property type="match status" value="1"/>
</dbReference>